<keyword evidence="6" id="KW-0966">Cell projection</keyword>
<evidence type="ECO:0000256" key="1">
    <source>
        <dbReference type="ARBA" id="ARBA00022636"/>
    </source>
</evidence>
<dbReference type="RefSeq" id="WP_186920670.1">
    <property type="nucleotide sequence ID" value="NZ_JACOFW010000001.1"/>
</dbReference>
<keyword evidence="6" id="KW-0969">Cilium</keyword>
<dbReference type="Gene3D" id="2.30.110.10">
    <property type="entry name" value="Electron Transport, Fmn-binding Protein, Chain A"/>
    <property type="match status" value="1"/>
</dbReference>
<keyword evidence="2" id="KW-0547">Nucleotide-binding</keyword>
<evidence type="ECO:0000259" key="5">
    <source>
        <dbReference type="Pfam" id="PF12945"/>
    </source>
</evidence>
<dbReference type="Pfam" id="PF12945">
    <property type="entry name" value="PilZNR"/>
    <property type="match status" value="1"/>
</dbReference>
<evidence type="ECO:0000313" key="6">
    <source>
        <dbReference type="EMBL" id="MBC3805947.1"/>
    </source>
</evidence>
<keyword evidence="3" id="KW-0975">Bacterial flagellum</keyword>
<accession>A0ABR6WZH8</accession>
<evidence type="ECO:0000256" key="3">
    <source>
        <dbReference type="ARBA" id="ARBA00023143"/>
    </source>
</evidence>
<name>A0ABR6WZH8_9BURK</name>
<sequence length="328" mass="35744">MSQLGALTPIDKDQIKLGQALPWDVFDAWGNTLHEAGSVITNLDEFNLIIEDGYFEDSLGDAPVSDQTALPMPSQANSFSQPAIKTSENLEPILASASSNNTSAINNADINKESIMLDLDSVRWHVGETFFLQVHDNAAIRYTVRLIGYVKNQSILVTAPRVDGRGAIIRDGQTFIVRAFPGKKAYAFTASALKSVYTPHAYLHLSYPKIVRCTAIRQSSRAVVKIIASVTIGNPEQTAAAVLNDISMGGTSGLIKQEIGKKGDAGVIKFKVNTAGEEAILALPIIVRSMVETENTQEFRYGFEFVNMPTQSKIILSSFVYQTLAEIE</sequence>
<proteinExistence type="predicted"/>
<dbReference type="InterPro" id="IPR012349">
    <property type="entry name" value="Split_barrel_FMN-bd"/>
</dbReference>
<organism evidence="6 7">
    <name type="scientific">Undibacterium seohonense</name>
    <dbReference type="NCBI Taxonomy" id="1344950"/>
    <lineage>
        <taxon>Bacteria</taxon>
        <taxon>Pseudomonadati</taxon>
        <taxon>Pseudomonadota</taxon>
        <taxon>Betaproteobacteria</taxon>
        <taxon>Burkholderiales</taxon>
        <taxon>Oxalobacteraceae</taxon>
        <taxon>Undibacterium</taxon>
    </lineage>
</organism>
<protein>
    <submittedName>
        <fullName evidence="6">Flagellar brake protein</fullName>
    </submittedName>
</protein>
<dbReference type="InterPro" id="IPR009926">
    <property type="entry name" value="T3SS_YcgR_PilZN"/>
</dbReference>
<keyword evidence="6" id="KW-0282">Flagellum</keyword>
<dbReference type="SUPFAM" id="SSF141371">
    <property type="entry name" value="PilZ domain-like"/>
    <property type="match status" value="1"/>
</dbReference>
<dbReference type="EMBL" id="JACOFW010000001">
    <property type="protein sequence ID" value="MBC3805947.1"/>
    <property type="molecule type" value="Genomic_DNA"/>
</dbReference>
<dbReference type="Pfam" id="PF07238">
    <property type="entry name" value="PilZ"/>
    <property type="match status" value="1"/>
</dbReference>
<dbReference type="Proteomes" id="UP000648257">
    <property type="component" value="Unassembled WGS sequence"/>
</dbReference>
<keyword evidence="1" id="KW-0973">c-di-GMP</keyword>
<feature type="domain" description="PilZ" evidence="4">
    <location>
        <begin position="217"/>
        <end position="322"/>
    </location>
</feature>
<comment type="caution">
    <text evidence="6">The sequence shown here is derived from an EMBL/GenBank/DDBJ whole genome shotgun (WGS) entry which is preliminary data.</text>
</comment>
<gene>
    <name evidence="6" type="ORF">H8K52_01150</name>
</gene>
<evidence type="ECO:0000256" key="2">
    <source>
        <dbReference type="ARBA" id="ARBA00022741"/>
    </source>
</evidence>
<dbReference type="InterPro" id="IPR009875">
    <property type="entry name" value="PilZ_domain"/>
</dbReference>
<keyword evidence="7" id="KW-1185">Reference proteome</keyword>
<dbReference type="Gene3D" id="2.40.10.220">
    <property type="entry name" value="predicted glycosyltransferase like domains"/>
    <property type="match status" value="1"/>
</dbReference>
<feature type="domain" description="Type III secretion system flagellar brake protein YcgR PilZN" evidence="5">
    <location>
        <begin position="126"/>
        <end position="208"/>
    </location>
</feature>
<evidence type="ECO:0000313" key="7">
    <source>
        <dbReference type="Proteomes" id="UP000648257"/>
    </source>
</evidence>
<evidence type="ECO:0000259" key="4">
    <source>
        <dbReference type="Pfam" id="PF07238"/>
    </source>
</evidence>
<reference evidence="6 7" key="1">
    <citation type="submission" date="2020-08" db="EMBL/GenBank/DDBJ databases">
        <title>Novel species isolated from subtropical streams in China.</title>
        <authorList>
            <person name="Lu H."/>
        </authorList>
    </citation>
    <scope>NUCLEOTIDE SEQUENCE [LARGE SCALE GENOMIC DNA]</scope>
    <source>
        <strain evidence="6 7">KACC 16656</strain>
    </source>
</reference>